<sequence>MSRVGAAGRGAGLAGGADGVAVLVGAALGAEGAADAEGVAVPVGEGDAEGAAETGAEAAEAAEAGGGALGASCTTVGRWSSWVAHPTARSRTAPAAAPARAVRLRTVLHPCAATPVPPLPAARPPVGGRP</sequence>
<evidence type="ECO:0000313" key="3">
    <source>
        <dbReference type="Proteomes" id="UP001501147"/>
    </source>
</evidence>
<dbReference type="Proteomes" id="UP001501147">
    <property type="component" value="Unassembled WGS sequence"/>
</dbReference>
<evidence type="ECO:0000313" key="2">
    <source>
        <dbReference type="EMBL" id="GAA4770408.1"/>
    </source>
</evidence>
<feature type="region of interest" description="Disordered" evidence="1">
    <location>
        <begin position="40"/>
        <end position="67"/>
    </location>
</feature>
<reference evidence="3" key="1">
    <citation type="journal article" date="2019" name="Int. J. Syst. Evol. Microbiol.">
        <title>The Global Catalogue of Microorganisms (GCM) 10K type strain sequencing project: providing services to taxonomists for standard genome sequencing and annotation.</title>
        <authorList>
            <consortium name="The Broad Institute Genomics Platform"/>
            <consortium name="The Broad Institute Genome Sequencing Center for Infectious Disease"/>
            <person name="Wu L."/>
            <person name="Ma J."/>
        </authorList>
    </citation>
    <scope>NUCLEOTIDE SEQUENCE [LARGE SCALE GENOMIC DNA]</scope>
    <source>
        <strain evidence="3">JCM 18324</strain>
    </source>
</reference>
<evidence type="ECO:0000256" key="1">
    <source>
        <dbReference type="SAM" id="MobiDB-lite"/>
    </source>
</evidence>
<accession>A0ABP8ZZU4</accession>
<keyword evidence="3" id="KW-1185">Reference proteome</keyword>
<protein>
    <submittedName>
        <fullName evidence="2">Uncharacterized protein</fullName>
    </submittedName>
</protein>
<comment type="caution">
    <text evidence="2">The sequence shown here is derived from an EMBL/GenBank/DDBJ whole genome shotgun (WGS) entry which is preliminary data.</text>
</comment>
<dbReference type="EMBL" id="BAABJV010000003">
    <property type="protein sequence ID" value="GAA4770408.1"/>
    <property type="molecule type" value="Genomic_DNA"/>
</dbReference>
<feature type="compositionally biased region" description="Low complexity" evidence="1">
    <location>
        <begin position="40"/>
        <end position="63"/>
    </location>
</feature>
<organism evidence="2 3">
    <name type="scientific">Streptomyces sanyensis</name>
    <dbReference type="NCBI Taxonomy" id="568869"/>
    <lineage>
        <taxon>Bacteria</taxon>
        <taxon>Bacillati</taxon>
        <taxon>Actinomycetota</taxon>
        <taxon>Actinomycetes</taxon>
        <taxon>Kitasatosporales</taxon>
        <taxon>Streptomycetaceae</taxon>
        <taxon>Streptomyces</taxon>
    </lineage>
</organism>
<name>A0ABP8ZZU4_9ACTN</name>
<gene>
    <name evidence="2" type="ORF">GCM10023329_16780</name>
</gene>
<proteinExistence type="predicted"/>